<dbReference type="EMBL" id="JABZEO010000006">
    <property type="protein sequence ID" value="NVZ09816.1"/>
    <property type="molecule type" value="Genomic_DNA"/>
</dbReference>
<feature type="region of interest" description="Disordered" evidence="1">
    <location>
        <begin position="1181"/>
        <end position="1206"/>
    </location>
</feature>
<dbReference type="PANTHER" id="PTHR38690:SF1">
    <property type="entry name" value="PROTEASE"/>
    <property type="match status" value="1"/>
</dbReference>
<organism evidence="3 4">
    <name type="scientific">Allochromatium humboldtianum</name>
    <dbReference type="NCBI Taxonomy" id="504901"/>
    <lineage>
        <taxon>Bacteria</taxon>
        <taxon>Pseudomonadati</taxon>
        <taxon>Pseudomonadota</taxon>
        <taxon>Gammaproteobacteria</taxon>
        <taxon>Chromatiales</taxon>
        <taxon>Chromatiaceae</taxon>
        <taxon>Allochromatium</taxon>
    </lineage>
</organism>
<accession>A0A850RC15</accession>
<gene>
    <name evidence="3" type="ORF">HW932_11140</name>
</gene>
<protein>
    <recommendedName>
        <fullName evidence="2">YhdP central domain-containing protein</fullName>
    </recommendedName>
</protein>
<dbReference type="PANTHER" id="PTHR38690">
    <property type="entry name" value="PROTEASE-RELATED"/>
    <property type="match status" value="1"/>
</dbReference>
<dbReference type="Proteomes" id="UP000592294">
    <property type="component" value="Unassembled WGS sequence"/>
</dbReference>
<dbReference type="AlphaFoldDB" id="A0A850RC15"/>
<sequence length="1206" mass="131148">MSLLRRLKALLTTSMLLGLVLLALLVSVVRLAPPLTGEYRDAIAGRLSERLGYRMSIGTLRLGLSGLHPRLRLEGVALDRPGAGTRARALALRAIELDLDLLASLLSRSVRISGVTLVGARLVLERGADGRLRLHGLDALASDDPRALEGFLSQGRLDLIESEILFVDPARGGKQLRLVDVRLRLENAGERHWLDLSARPVPPDPLVLATDEAPSGTGESCEPCLQLALRLNGPASDPRFWSGRGYLRLDVANLGLLPAAAVLLEHGRLDTERAGVESWFDLQAGRLEQALIQADLRGVRLASDTMSGQTQASDDDAREPPPAWHLSGLARVRSLESGWSARIAGLQAGFDGAALSGLDLDLRLSPKGRLLGLGGHLSQLDLADLSAILRASPRPLPEALQALLERNPRGSARDLALRFDPAEVNADSNEPHWQVSGHMSGLGLDRRDRMPGFAGLDLRFAGDQDGGWMRLGSEGLDLDLNPLFDRPLRLDQLSGRLDWTRRTSGGWRLAAHRLTLENADLSGQARFTLELPGADGRPFLDLRARFQDANAANVRLYLPVGIMKPPLVDWLDAAIVSGRVTQGDALFRGALADHPFRKRQGRFELKLEFEDVRLDYRPGWPAITSAAGHLRFLDEGLTIRVDRGRILDSDFRAGRVDLPDLAQVEQMRIHGEARGPFEDGRRTLAETPLSEKLGGLAEILQVSGRSQLALDIDLPFVKQRALGVSGVLSWPEPATLGVRGTAVRLSGLSGAVRFDERGIQTSKVGARLADRPLDLSLRTQDSGLHLVGRIDALDLSTWKDWATATQLGRNAAAKGGIALAGLEFDIDRLSLGERTLNAFELRGTPDRSGWRFSVDSREVAGLIRPADTDTETRLDLDLERLDLKAFVAHPESDGPPTPRPDRAPDPITELPSLDLRVARLDWGERELGALDLSLHRDALGTRLPRLRLSRPGLLNVEGTGEWVRGPEGGRSRLDLKAETPDLRGLLTLLDEPTTIEAKEARARVQLHWPGGPARFAWARAKGVLDIGVDPGRFLEAEPGVGRLLGFIDVGSIGRRLALDFSDLYGQGFAFERLGGRITIGQGQARFDEVLIEGPAGRVMVGGAADLVGQRLDQLVTVEPNLGTSVALAGAVAGGPVVGAAVYLVDRATGNTLDRLGRYQYRVTGPWTEPEWTRLGWEPLSGLGERREPANEDRKPPRPINHFLDVP</sequence>
<evidence type="ECO:0000259" key="2">
    <source>
        <dbReference type="Pfam" id="PF13116"/>
    </source>
</evidence>
<evidence type="ECO:0000313" key="4">
    <source>
        <dbReference type="Proteomes" id="UP000592294"/>
    </source>
</evidence>
<dbReference type="InterPro" id="IPR025263">
    <property type="entry name" value="YhdP_central"/>
</dbReference>
<name>A0A850RC15_9GAMM</name>
<feature type="region of interest" description="Disordered" evidence="1">
    <location>
        <begin position="888"/>
        <end position="907"/>
    </location>
</feature>
<comment type="caution">
    <text evidence="3">The sequence shown here is derived from an EMBL/GenBank/DDBJ whole genome shotgun (WGS) entry which is preliminary data.</text>
</comment>
<dbReference type="InterPro" id="IPR011836">
    <property type="entry name" value="YhdP"/>
</dbReference>
<keyword evidence="4" id="KW-1185">Reference proteome</keyword>
<dbReference type="Pfam" id="PF13116">
    <property type="entry name" value="YhdP"/>
    <property type="match status" value="1"/>
</dbReference>
<dbReference type="RefSeq" id="WP_176976563.1">
    <property type="nucleotide sequence ID" value="NZ_JABZEO010000006.1"/>
</dbReference>
<evidence type="ECO:0000256" key="1">
    <source>
        <dbReference type="SAM" id="MobiDB-lite"/>
    </source>
</evidence>
<feature type="region of interest" description="Disordered" evidence="1">
    <location>
        <begin position="303"/>
        <end position="322"/>
    </location>
</feature>
<proteinExistence type="predicted"/>
<feature type="domain" description="YhdP central" evidence="2">
    <location>
        <begin position="1"/>
        <end position="780"/>
    </location>
</feature>
<feature type="compositionally biased region" description="Basic and acidic residues" evidence="1">
    <location>
        <begin position="1183"/>
        <end position="1195"/>
    </location>
</feature>
<evidence type="ECO:0000313" key="3">
    <source>
        <dbReference type="EMBL" id="NVZ09816.1"/>
    </source>
</evidence>
<reference evidence="3 4" key="1">
    <citation type="submission" date="2020-06" db="EMBL/GenBank/DDBJ databases">
        <title>Whole-genome sequence of Allochromatium humboldtianum DSM 21881, type strain.</title>
        <authorList>
            <person name="Kyndt J.A."/>
            <person name="Meyer T.E."/>
        </authorList>
    </citation>
    <scope>NUCLEOTIDE SEQUENCE [LARGE SCALE GENOMIC DNA]</scope>
    <source>
        <strain evidence="3 4">DSM 21881</strain>
    </source>
</reference>